<dbReference type="EMBL" id="JACGCM010001233">
    <property type="protein sequence ID" value="KAF6158263.1"/>
    <property type="molecule type" value="Genomic_DNA"/>
</dbReference>
<accession>A0A7J7MTR7</accession>
<dbReference type="AlphaFoldDB" id="A0A7J7MTR7"/>
<keyword evidence="4" id="KW-1185">Reference proteome</keyword>
<evidence type="ECO:0000256" key="1">
    <source>
        <dbReference type="SAM" id="MobiDB-lite"/>
    </source>
</evidence>
<organism evidence="3 4">
    <name type="scientific">Kingdonia uniflora</name>
    <dbReference type="NCBI Taxonomy" id="39325"/>
    <lineage>
        <taxon>Eukaryota</taxon>
        <taxon>Viridiplantae</taxon>
        <taxon>Streptophyta</taxon>
        <taxon>Embryophyta</taxon>
        <taxon>Tracheophyta</taxon>
        <taxon>Spermatophyta</taxon>
        <taxon>Magnoliopsida</taxon>
        <taxon>Ranunculales</taxon>
        <taxon>Circaeasteraceae</taxon>
        <taxon>Kingdonia</taxon>
    </lineage>
</organism>
<reference evidence="3 4" key="1">
    <citation type="journal article" date="2020" name="IScience">
        <title>Genome Sequencing of the Endangered Kingdonia uniflora (Circaeasteraceae, Ranunculales) Reveals Potential Mechanisms of Evolutionary Specialization.</title>
        <authorList>
            <person name="Sun Y."/>
            <person name="Deng T."/>
            <person name="Zhang A."/>
            <person name="Moore M.J."/>
            <person name="Landis J.B."/>
            <person name="Lin N."/>
            <person name="Zhang H."/>
            <person name="Zhang X."/>
            <person name="Huang J."/>
            <person name="Zhang X."/>
            <person name="Sun H."/>
            <person name="Wang H."/>
        </authorList>
    </citation>
    <scope>NUCLEOTIDE SEQUENCE [LARGE SCALE GENOMIC DNA]</scope>
    <source>
        <strain evidence="3">TB1705</strain>
        <tissue evidence="3">Leaf</tissue>
    </source>
</reference>
<evidence type="ECO:0000313" key="4">
    <source>
        <dbReference type="Proteomes" id="UP000541444"/>
    </source>
</evidence>
<comment type="caution">
    <text evidence="3">The sequence shown here is derived from an EMBL/GenBank/DDBJ whole genome shotgun (WGS) entry which is preliminary data.</text>
</comment>
<proteinExistence type="predicted"/>
<dbReference type="Gene3D" id="1.10.510.10">
    <property type="entry name" value="Transferase(Phosphotransferase) domain 1"/>
    <property type="match status" value="1"/>
</dbReference>
<sequence>MQTEFMDMIDKRLMEDGGVEEKKASSLVHAALVCLEEDPKKRPGDMRQVVDMLEERKLLHGTRAFEQHVETQNEYSNLGVTSSSKVSLQRP</sequence>
<feature type="compositionally biased region" description="Polar residues" evidence="1">
    <location>
        <begin position="72"/>
        <end position="91"/>
    </location>
</feature>
<dbReference type="EMBL" id="JACGCM010002762">
    <property type="protein sequence ID" value="KAF6136106.1"/>
    <property type="molecule type" value="Genomic_DNA"/>
</dbReference>
<protein>
    <submittedName>
        <fullName evidence="3">Uncharacterized protein</fullName>
    </submittedName>
</protein>
<dbReference type="Proteomes" id="UP000541444">
    <property type="component" value="Unassembled WGS sequence"/>
</dbReference>
<feature type="region of interest" description="Disordered" evidence="1">
    <location>
        <begin position="70"/>
        <end position="91"/>
    </location>
</feature>
<gene>
    <name evidence="3" type="ORF">GIB67_002789</name>
    <name evidence="2" type="ORF">GIB67_043258</name>
</gene>
<name>A0A7J7MTR7_9MAGN</name>
<dbReference type="OrthoDB" id="2418081at2759"/>
<evidence type="ECO:0000313" key="3">
    <source>
        <dbReference type="EMBL" id="KAF6158263.1"/>
    </source>
</evidence>
<evidence type="ECO:0000313" key="2">
    <source>
        <dbReference type="EMBL" id="KAF6136106.1"/>
    </source>
</evidence>